<reference evidence="10" key="1">
    <citation type="submission" date="2025-08" db="UniProtKB">
        <authorList>
            <consortium name="Ensembl"/>
        </authorList>
    </citation>
    <scope>IDENTIFICATION</scope>
</reference>
<evidence type="ECO:0000256" key="2">
    <source>
        <dbReference type="ARBA" id="ARBA00004955"/>
    </source>
</evidence>
<name>A0A3B3WMB9_9TELE</name>
<comment type="cofactor">
    <cofactor evidence="1 9">
        <name>Zn(2+)</name>
        <dbReference type="ChEBI" id="CHEBI:29105"/>
    </cofactor>
</comment>
<comment type="pathway">
    <text evidence="2">Purine metabolism; IMP biosynthesis via salvage pathway; IMP from AMP: step 1/1.</text>
</comment>
<evidence type="ECO:0000256" key="8">
    <source>
        <dbReference type="ARBA" id="ARBA00023080"/>
    </source>
</evidence>
<dbReference type="PANTHER" id="PTHR11359">
    <property type="entry name" value="AMP DEAMINASE"/>
    <property type="match status" value="1"/>
</dbReference>
<dbReference type="CDD" id="cd01319">
    <property type="entry name" value="AMPD"/>
    <property type="match status" value="1"/>
</dbReference>
<dbReference type="GO" id="GO:0032264">
    <property type="term" value="P:IMP salvage"/>
    <property type="evidence" value="ECO:0007669"/>
    <property type="project" value="UniProtKB-UniPathway"/>
</dbReference>
<dbReference type="Proteomes" id="UP000261480">
    <property type="component" value="Unplaced"/>
</dbReference>
<dbReference type="SUPFAM" id="SSF51556">
    <property type="entry name" value="Metallo-dependent hydrolases"/>
    <property type="match status" value="1"/>
</dbReference>
<evidence type="ECO:0000256" key="7">
    <source>
        <dbReference type="ARBA" id="ARBA00022833"/>
    </source>
</evidence>
<dbReference type="EC" id="3.5.4.6" evidence="4 9"/>
<keyword evidence="8" id="KW-0546">Nucleotide metabolism</keyword>
<protein>
    <recommendedName>
        <fullName evidence="4 9">AMP deaminase</fullName>
        <ecNumber evidence="4 9">3.5.4.6</ecNumber>
    </recommendedName>
</protein>
<evidence type="ECO:0000256" key="4">
    <source>
        <dbReference type="ARBA" id="ARBA00012775"/>
    </source>
</evidence>
<keyword evidence="11" id="KW-1185">Reference proteome</keyword>
<dbReference type="AlphaFoldDB" id="A0A3B3WMB9"/>
<dbReference type="GO" id="GO:0046872">
    <property type="term" value="F:metal ion binding"/>
    <property type="evidence" value="ECO:0007669"/>
    <property type="project" value="UniProtKB-KW"/>
</dbReference>
<comment type="similarity">
    <text evidence="3 9">Belongs to the metallo-dependent hydrolases superfamily. Adenosine and AMP deaminases family.</text>
</comment>
<dbReference type="UniPathway" id="UPA00591">
    <property type="reaction ID" value="UER00663"/>
</dbReference>
<dbReference type="GO" id="GO:0005829">
    <property type="term" value="C:cytosol"/>
    <property type="evidence" value="ECO:0007669"/>
    <property type="project" value="TreeGrafter"/>
</dbReference>
<reference evidence="10" key="2">
    <citation type="submission" date="2025-09" db="UniProtKB">
        <authorList>
            <consortium name="Ensembl"/>
        </authorList>
    </citation>
    <scope>IDENTIFICATION</scope>
</reference>
<evidence type="ECO:0000256" key="3">
    <source>
        <dbReference type="ARBA" id="ARBA00006676"/>
    </source>
</evidence>
<dbReference type="InterPro" id="IPR032466">
    <property type="entry name" value="Metal_Hydrolase"/>
</dbReference>
<keyword evidence="7" id="KW-0862">Zinc</keyword>
<evidence type="ECO:0000256" key="6">
    <source>
        <dbReference type="ARBA" id="ARBA00022801"/>
    </source>
</evidence>
<evidence type="ECO:0000256" key="1">
    <source>
        <dbReference type="ARBA" id="ARBA00001947"/>
    </source>
</evidence>
<dbReference type="Gene3D" id="3.20.20.140">
    <property type="entry name" value="Metal-dependent hydrolases"/>
    <property type="match status" value="3"/>
</dbReference>
<accession>A0A3B3WMB9</accession>
<organism evidence="10 11">
    <name type="scientific">Poecilia mexicana</name>
    <dbReference type="NCBI Taxonomy" id="48701"/>
    <lineage>
        <taxon>Eukaryota</taxon>
        <taxon>Metazoa</taxon>
        <taxon>Chordata</taxon>
        <taxon>Craniata</taxon>
        <taxon>Vertebrata</taxon>
        <taxon>Euteleostomi</taxon>
        <taxon>Actinopterygii</taxon>
        <taxon>Neopterygii</taxon>
        <taxon>Teleostei</taxon>
        <taxon>Neoteleostei</taxon>
        <taxon>Acanthomorphata</taxon>
        <taxon>Ovalentaria</taxon>
        <taxon>Atherinomorphae</taxon>
        <taxon>Cyprinodontiformes</taxon>
        <taxon>Poeciliidae</taxon>
        <taxon>Poeciliinae</taxon>
        <taxon>Poecilia</taxon>
    </lineage>
</organism>
<dbReference type="STRING" id="48701.ENSPMEP00000003794"/>
<evidence type="ECO:0000313" key="10">
    <source>
        <dbReference type="Ensembl" id="ENSPMEP00000003794.1"/>
    </source>
</evidence>
<dbReference type="PANTHER" id="PTHR11359:SF1">
    <property type="entry name" value="AMP DEAMINASE 1"/>
    <property type="match status" value="1"/>
</dbReference>
<keyword evidence="5 9" id="KW-0479">Metal-binding</keyword>
<dbReference type="Pfam" id="PF19326">
    <property type="entry name" value="AMP_deaminase"/>
    <property type="match status" value="2"/>
</dbReference>
<sequence>MPKVQVPETDDNMRAFAEKVFASETKDEQVRDEISLFDVAEDCPILHQEMAHHLHADDNAEKRKRLQRSRTMAAPQAAAAPVVVDTPTYLEVPDFQRVAIVGDYAAGVTMDDFESSCKGLYRALTIREKYMRLAYQHFSRTASQFLRQIEGNTFKVEDEVQPVFNAPPKDGEDPLGTSDLPENLGYVARMKDGLMYVYNDAAAADKHQPKDLPHPDYSTFIDDMNFLIALIAQGPTKTYTHRRLKFLMSKFNVHEMLNEMEEMKELKMNPHRDFYNCRKVDTHIHAAACMNQKHLLRFIKRSYRVDADRVVHNLKGREVTMRELFESLNLHPYDLTVDSLDVHAGRQTFQRFDKFNAKYNPVGASELRDLYLKTENHISGEYFATIIKEVASDLEEAKYQYAEPRLSIYGCNPNEWGKLSSWFVKHRVFSPNLKWMIQVPRIYDIFRGRNFVPHFGKMLENIFLPVFQTTIDPQSNPELSIFLKHVTGFDSVDDESKHSGHMFSTKSPKPEEWDIVKNPSYTYYIYYMYANIAVLNQLRRSVSLLSSTIHLTLEVKLMLAVSLGMFFCLHASFLLFRQRGLNTFTFRPHCGEAGAITHLLAAFMTADNISHGLNLKKSPVLQYLYFLTQIPIAMSPLSNNSLFLEYAKNPLLEFHQKGLMVSLSTDDPMQFHYTKEPLMEEYAIAAQVFKLSTCDMCEIARNSVLQSGLSHEEKIHFLGSDYQKEGPEGNDIRKTNVAQIRMAYRFETLCYELNLIKEGLKVE</sequence>
<dbReference type="PIRSF" id="PIRSF001251">
    <property type="entry name" value="AMP_deaminase_met"/>
    <property type="match status" value="1"/>
</dbReference>
<comment type="catalytic activity">
    <reaction evidence="9">
        <text>AMP + H2O + H(+) = IMP + NH4(+)</text>
        <dbReference type="Rhea" id="RHEA:14777"/>
        <dbReference type="ChEBI" id="CHEBI:15377"/>
        <dbReference type="ChEBI" id="CHEBI:15378"/>
        <dbReference type="ChEBI" id="CHEBI:28938"/>
        <dbReference type="ChEBI" id="CHEBI:58053"/>
        <dbReference type="ChEBI" id="CHEBI:456215"/>
        <dbReference type="EC" id="3.5.4.6"/>
    </reaction>
</comment>
<dbReference type="GO" id="GO:0046033">
    <property type="term" value="P:AMP metabolic process"/>
    <property type="evidence" value="ECO:0007669"/>
    <property type="project" value="TreeGrafter"/>
</dbReference>
<evidence type="ECO:0000313" key="11">
    <source>
        <dbReference type="Proteomes" id="UP000261480"/>
    </source>
</evidence>
<keyword evidence="6 9" id="KW-0378">Hydrolase</keyword>
<dbReference type="GO" id="GO:0003876">
    <property type="term" value="F:AMP deaminase activity"/>
    <property type="evidence" value="ECO:0007669"/>
    <property type="project" value="UniProtKB-EC"/>
</dbReference>
<dbReference type="PROSITE" id="PS00485">
    <property type="entry name" value="A_DEAMINASE"/>
    <property type="match status" value="1"/>
</dbReference>
<dbReference type="InterPro" id="IPR006650">
    <property type="entry name" value="A/AMP_deam_AS"/>
</dbReference>
<dbReference type="Ensembl" id="ENSPMET00000010284.1">
    <property type="protein sequence ID" value="ENSPMEP00000003794.1"/>
    <property type="gene ID" value="ENSPMEG00000005006.1"/>
</dbReference>
<proteinExistence type="inferred from homology"/>
<evidence type="ECO:0000256" key="5">
    <source>
        <dbReference type="ARBA" id="ARBA00022723"/>
    </source>
</evidence>
<dbReference type="InterPro" id="IPR006329">
    <property type="entry name" value="AMPD"/>
</dbReference>
<evidence type="ECO:0000256" key="9">
    <source>
        <dbReference type="PIRNR" id="PIRNR001251"/>
    </source>
</evidence>